<evidence type="ECO:0000313" key="2">
    <source>
        <dbReference type="Proteomes" id="UP000013167"/>
    </source>
</evidence>
<dbReference type="OrthoDB" id="9803207at2"/>
<name>N0E3T2_9MICO</name>
<gene>
    <name evidence="1" type="ORF">BN10_560083</name>
</gene>
<protein>
    <recommendedName>
        <fullName evidence="3">DUF3037 domain-containing protein</fullName>
    </recommendedName>
</protein>
<proteinExistence type="predicted"/>
<dbReference type="Proteomes" id="UP000013167">
    <property type="component" value="Unassembled WGS sequence"/>
</dbReference>
<organism evidence="1 2">
    <name type="scientific">Phycicoccus elongatus Lp2</name>
    <dbReference type="NCBI Taxonomy" id="1193181"/>
    <lineage>
        <taxon>Bacteria</taxon>
        <taxon>Bacillati</taxon>
        <taxon>Actinomycetota</taxon>
        <taxon>Actinomycetes</taxon>
        <taxon>Micrococcales</taxon>
        <taxon>Intrasporangiaceae</taxon>
        <taxon>Phycicoccus</taxon>
    </lineage>
</organism>
<dbReference type="STRING" id="1193181.BN10_560083"/>
<keyword evidence="2" id="KW-1185">Reference proteome</keyword>
<comment type="caution">
    <text evidence="1">The sequence shown here is derived from an EMBL/GenBank/DDBJ whole genome shotgun (WGS) entry which is preliminary data.</text>
</comment>
<dbReference type="HOGENOM" id="CLU_138456_0_0_11"/>
<dbReference type="eggNOG" id="ENOG5032SI8">
    <property type="taxonomic scope" value="Bacteria"/>
</dbReference>
<evidence type="ECO:0000313" key="1">
    <source>
        <dbReference type="EMBL" id="CCH70390.1"/>
    </source>
</evidence>
<accession>N0E3T2</accession>
<dbReference type="RefSeq" id="WP_010850239.1">
    <property type="nucleotide sequence ID" value="NZ_HF570956.1"/>
</dbReference>
<dbReference type="InterPro" id="IPR021398">
    <property type="entry name" value="DUF3037"/>
</dbReference>
<reference evidence="1 2" key="1">
    <citation type="journal article" date="2013" name="ISME J.">
        <title>A metabolic model for members of the genus Tetrasphaera involved in enhanced biological phosphorus removal.</title>
        <authorList>
            <person name="Kristiansen R."/>
            <person name="Nguyen H.T.T."/>
            <person name="Saunders A.M."/>
            <person name="Nielsen J.L."/>
            <person name="Wimmer R."/>
            <person name="Le V.Q."/>
            <person name="McIlroy S.J."/>
            <person name="Petrovski S."/>
            <person name="Seviour R.J."/>
            <person name="Calteau A."/>
            <person name="Nielsen K.L."/>
            <person name="Nielsen P.H."/>
        </authorList>
    </citation>
    <scope>NUCLEOTIDE SEQUENCE [LARGE SCALE GENOMIC DNA]</scope>
    <source>
        <strain evidence="1 2">Lp2</strain>
    </source>
</reference>
<dbReference type="EMBL" id="CAIZ01000126">
    <property type="protein sequence ID" value="CCH70390.1"/>
    <property type="molecule type" value="Genomic_DNA"/>
</dbReference>
<sequence length="128" mass="13622">MTTLSHPYQYVVIRCVPRVDRGEFVNVAVVLHSQSADVLAIEAHVDEARLRCLHTNVDVDGVRAGLSTLADICAGRQGAGLPVLPTAGKRFGWISAPRSTVLQPGPLHGGVCSDPLVALTELTDAMVR</sequence>
<evidence type="ECO:0008006" key="3">
    <source>
        <dbReference type="Google" id="ProtNLM"/>
    </source>
</evidence>
<dbReference type="AlphaFoldDB" id="N0E3T2"/>
<dbReference type="Pfam" id="PF11236">
    <property type="entry name" value="DUF3037"/>
    <property type="match status" value="1"/>
</dbReference>